<dbReference type="EMBL" id="BDGG01000012">
    <property type="protein sequence ID" value="GAV05167.1"/>
    <property type="molecule type" value="Genomic_DNA"/>
</dbReference>
<feature type="region of interest" description="Disordered" evidence="1">
    <location>
        <begin position="1"/>
        <end position="22"/>
    </location>
</feature>
<evidence type="ECO:0000313" key="3">
    <source>
        <dbReference type="Proteomes" id="UP000186922"/>
    </source>
</evidence>
<dbReference type="Proteomes" id="UP000186922">
    <property type="component" value="Unassembled WGS sequence"/>
</dbReference>
<accession>A0A1D1VUJ9</accession>
<keyword evidence="3" id="KW-1185">Reference proteome</keyword>
<proteinExistence type="predicted"/>
<sequence length="102" mass="11297">MEAGLRGGSLFPPSYSHPSGGPLRPIHRSFSSPSLLCSFCKESRQPVMFRPPFSLGQLLLSLASAKRKALTIHHFRLWSDRAIASLSPVLKFSCLRFEIVSV</sequence>
<name>A0A1D1VUJ9_RAMVA</name>
<dbReference type="AlphaFoldDB" id="A0A1D1VUJ9"/>
<protein>
    <submittedName>
        <fullName evidence="2">Uncharacterized protein</fullName>
    </submittedName>
</protein>
<evidence type="ECO:0000256" key="1">
    <source>
        <dbReference type="SAM" id="MobiDB-lite"/>
    </source>
</evidence>
<organism evidence="2 3">
    <name type="scientific">Ramazzottius varieornatus</name>
    <name type="common">Water bear</name>
    <name type="synonym">Tardigrade</name>
    <dbReference type="NCBI Taxonomy" id="947166"/>
    <lineage>
        <taxon>Eukaryota</taxon>
        <taxon>Metazoa</taxon>
        <taxon>Ecdysozoa</taxon>
        <taxon>Tardigrada</taxon>
        <taxon>Eutardigrada</taxon>
        <taxon>Parachela</taxon>
        <taxon>Hypsibioidea</taxon>
        <taxon>Ramazzottiidae</taxon>
        <taxon>Ramazzottius</taxon>
    </lineage>
</organism>
<gene>
    <name evidence="2" type="primary">RvY_15339-1</name>
    <name evidence="2" type="synonym">RvY_15339.1</name>
    <name evidence="2" type="ORF">RvY_15339</name>
</gene>
<comment type="caution">
    <text evidence="2">The sequence shown here is derived from an EMBL/GenBank/DDBJ whole genome shotgun (WGS) entry which is preliminary data.</text>
</comment>
<evidence type="ECO:0000313" key="2">
    <source>
        <dbReference type="EMBL" id="GAV05167.1"/>
    </source>
</evidence>
<reference evidence="2 3" key="1">
    <citation type="journal article" date="2016" name="Nat. Commun.">
        <title>Extremotolerant tardigrade genome and improved radiotolerance of human cultured cells by tardigrade-unique protein.</title>
        <authorList>
            <person name="Hashimoto T."/>
            <person name="Horikawa D.D."/>
            <person name="Saito Y."/>
            <person name="Kuwahara H."/>
            <person name="Kozuka-Hata H."/>
            <person name="Shin-I T."/>
            <person name="Minakuchi Y."/>
            <person name="Ohishi K."/>
            <person name="Motoyama A."/>
            <person name="Aizu T."/>
            <person name="Enomoto A."/>
            <person name="Kondo K."/>
            <person name="Tanaka S."/>
            <person name="Hara Y."/>
            <person name="Koshikawa S."/>
            <person name="Sagara H."/>
            <person name="Miura T."/>
            <person name="Yokobori S."/>
            <person name="Miyagawa K."/>
            <person name="Suzuki Y."/>
            <person name="Kubo T."/>
            <person name="Oyama M."/>
            <person name="Kohara Y."/>
            <person name="Fujiyama A."/>
            <person name="Arakawa K."/>
            <person name="Katayama T."/>
            <person name="Toyoda A."/>
            <person name="Kunieda T."/>
        </authorList>
    </citation>
    <scope>NUCLEOTIDE SEQUENCE [LARGE SCALE GENOMIC DNA]</scope>
    <source>
        <strain evidence="2 3">YOKOZUNA-1</strain>
    </source>
</reference>